<evidence type="ECO:0000313" key="2">
    <source>
        <dbReference type="EMBL" id="EEN80320.1"/>
    </source>
</evidence>
<protein>
    <submittedName>
        <fullName evidence="2">Uncharacterized protein</fullName>
    </submittedName>
</protein>
<dbReference type="EMBL" id="ACIZ01000065">
    <property type="protein sequence ID" value="EEN80320.1"/>
    <property type="molecule type" value="Genomic_DNA"/>
</dbReference>
<evidence type="ECO:0000256" key="1">
    <source>
        <dbReference type="SAM" id="MobiDB-lite"/>
    </source>
</evidence>
<reference evidence="2" key="1">
    <citation type="submission" date="2009-01" db="EMBL/GenBank/DDBJ databases">
        <authorList>
            <person name="Qin X."/>
            <person name="Bachman B."/>
            <person name="Battles P."/>
            <person name="Bell A."/>
            <person name="Bess C."/>
            <person name="Bickham C."/>
            <person name="Chaboub L."/>
            <person name="Chen D."/>
            <person name="Coyle M."/>
            <person name="Deiros D.R."/>
            <person name="Dinh H."/>
            <person name="Forbes L."/>
            <person name="Fowler G."/>
            <person name="Francisco L."/>
            <person name="Fu Q."/>
            <person name="Gubbala S."/>
            <person name="Hale W."/>
            <person name="Han Y."/>
            <person name="Hemphill L."/>
            <person name="Highlander S.K."/>
            <person name="Hirani K."/>
            <person name="Hogues M."/>
            <person name="Jackson L."/>
            <person name="Jakkamsetti A."/>
            <person name="Javaid M."/>
            <person name="Jiang H."/>
            <person name="Korchina V."/>
            <person name="Kovar C."/>
            <person name="Lara F."/>
            <person name="Lee S."/>
            <person name="Mata R."/>
            <person name="Mathew T."/>
            <person name="Moen C."/>
            <person name="Morales K."/>
            <person name="Munidasa M."/>
            <person name="Nazareth L."/>
            <person name="Ngo R."/>
            <person name="Nguyen L."/>
            <person name="Okwuonu G."/>
            <person name="Ongeri F."/>
            <person name="Patil S."/>
            <person name="Petrosino J."/>
            <person name="Pham C."/>
            <person name="Pham P."/>
            <person name="Pu L.-L."/>
            <person name="Puazo M."/>
            <person name="Raj R."/>
            <person name="Reid J."/>
            <person name="Rouhana J."/>
            <person name="Saada N."/>
            <person name="Shang Y."/>
            <person name="Simmons D."/>
            <person name="Thornton R."/>
            <person name="Warren J."/>
            <person name="Weissenberger G."/>
            <person name="Zhang J."/>
            <person name="Zhang L."/>
            <person name="Zhou C."/>
            <person name="Zhu D."/>
            <person name="Muzny D."/>
            <person name="Worley K."/>
            <person name="Gibbs R."/>
        </authorList>
    </citation>
    <scope>NUCLEOTIDE SEQUENCE [LARGE SCALE GENOMIC DNA]</scope>
    <source>
        <strain evidence="2">LMS2-1</strain>
    </source>
</reference>
<name>C2JX97_LACRM</name>
<keyword evidence="3" id="KW-1185">Reference proteome</keyword>
<comment type="caution">
    <text evidence="2">The sequence shown here is derived from an EMBL/GenBank/DDBJ whole genome shotgun (WGS) entry which is preliminary data.</text>
</comment>
<feature type="region of interest" description="Disordered" evidence="1">
    <location>
        <begin position="1"/>
        <end position="26"/>
    </location>
</feature>
<evidence type="ECO:0000313" key="3">
    <source>
        <dbReference type="Proteomes" id="UP000004525"/>
    </source>
</evidence>
<dbReference type="HOGENOM" id="CLU_3217947_0_0_9"/>
<gene>
    <name evidence="2" type="ORF">HMPREF0539_1531</name>
</gene>
<proteinExistence type="predicted"/>
<accession>C2JX97</accession>
<dbReference type="AlphaFoldDB" id="C2JX97"/>
<organism evidence="2 3">
    <name type="scientific">Lacticaseibacillus rhamnosus (strain LMS2-1)</name>
    <dbReference type="NCBI Taxonomy" id="525361"/>
    <lineage>
        <taxon>Bacteria</taxon>
        <taxon>Bacillati</taxon>
        <taxon>Bacillota</taxon>
        <taxon>Bacilli</taxon>
        <taxon>Lactobacillales</taxon>
        <taxon>Lactobacillaceae</taxon>
        <taxon>Lacticaseibacillus</taxon>
    </lineage>
</organism>
<sequence>MFAGKGVRSPNPLDRENDSLIQKSIGSSEPMRMVLPDLNALFRR</sequence>
<dbReference type="Proteomes" id="UP000004525">
    <property type="component" value="Unassembled WGS sequence"/>
</dbReference>